<accession>A0A1J4JI93</accession>
<sequence>MGVPGFYRWLCQRYPLIRRRLDDPSRPVFNNLYIDLNGIIYRAISATNFTGPEITTDFLSEIYRYIDLLVQVIKPKDLIFIAVDGPAPFAKATQQRGRRYLAAQGLVPNSFDRSSISPGTDFMLQLHKHLLDFFSKQRTSDIAWATPNVIYSSAFVPGEGEHKIMDYIRENRSSPDWNPNQVHCIYSTDADLLFLGLQTHEPYVVILREIDAVFFKRETQVFEAKTSSVSWSNDAFEIVHISLVREYLALDFGVDGEDLEMTIDDFIAISFLIGNDFIPNFNDIDIRTGSYDSILNAYKNIRENSPYLIENGEFNRPVLKQVLEAIVSLFRDEYKEAMKLEGTDEEIAAIYTEKNRKYLLEKYPDRAESIDSLIEEMSHSILDSFNWVLKYYNSGCPSWRWCYQFHYAPPLEFVIPFVESHTSEFEEGFPNKPLLQLLAIIPPQSKALLPPELQELMEDDDLKEFYPLTFETDLNGRKAEWQSVILLPFIDLDLLEEVFNEVELPEEYSERNNIEFPVEFSNGIEFEEIAISKGELFDPENKSTEVPSCIPTLEGFEYTPIEKVVPVKLFERPSSKPSIVISAERQPQTVNDVLDMIGTTVLINWPYLRPAIVEGALDIEKRADSKKTVTARPETNMFPANECNESMYVHLALQLGNISVFLNVRAQNSDGTFESRVQNVPINLVVPVSFNEKVLENFKEPVVRKPDIGETIVFNGGMAENFVGSIKSIKSDKSFDVIVHQRLHPQIRTLINDDFKKWMSMEQIVKGVGGISFKGMRYALSKIIIDPGNVNIALTLFTNEHMVIDGCCKYTDRSYVFASFVLPLVKEYFLQTGNLKSLIMESINKKEQRLPTLTLEQLYGGSEEHQKECYEKLVSWLSQNAPAAKHPLISDQSSFLSTECLSTLESNITSFKFNSVDKEMEDYDVSSILWRQKPNPKSPAEMPKVGQRVISVASSGPATYGEIGTVIETDPRENHLTVLFDKELPCGTRLEGRLRTNRGLRLNLKDIVVIRGT</sequence>
<dbReference type="Gene3D" id="1.25.40.1050">
    <property type="match status" value="1"/>
</dbReference>
<dbReference type="InterPro" id="IPR004859">
    <property type="entry name" value="Xrn1_N"/>
</dbReference>
<keyword evidence="2" id="KW-0378">Hydrolase</keyword>
<keyword evidence="9" id="KW-1185">Reference proteome</keyword>
<dbReference type="GO" id="GO:0003723">
    <property type="term" value="F:RNA binding"/>
    <property type="evidence" value="ECO:0007669"/>
    <property type="project" value="TreeGrafter"/>
</dbReference>
<evidence type="ECO:0000313" key="9">
    <source>
        <dbReference type="Proteomes" id="UP000179807"/>
    </source>
</evidence>
<dbReference type="InterPro" id="IPR041412">
    <property type="entry name" value="Xrn1_helical"/>
</dbReference>
<gene>
    <name evidence="8" type="ORF">TRFO_35182</name>
</gene>
<feature type="domain" description="Xrn1 helical" evidence="6">
    <location>
        <begin position="357"/>
        <end position="514"/>
    </location>
</feature>
<dbReference type="Proteomes" id="UP000179807">
    <property type="component" value="Unassembled WGS sequence"/>
</dbReference>
<dbReference type="Gene3D" id="2.170.260.40">
    <property type="match status" value="1"/>
</dbReference>
<keyword evidence="1" id="KW-0540">Nuclease</keyword>
<evidence type="ECO:0000256" key="1">
    <source>
        <dbReference type="ARBA" id="ARBA00022722"/>
    </source>
</evidence>
<dbReference type="CDD" id="cd18673">
    <property type="entry name" value="PIN_XRN1-2-like"/>
    <property type="match status" value="1"/>
</dbReference>
<dbReference type="InterPro" id="IPR027073">
    <property type="entry name" value="5_3_exoribonuclease"/>
</dbReference>
<dbReference type="InterPro" id="IPR047008">
    <property type="entry name" value="XRN1_SH3_sf"/>
</dbReference>
<dbReference type="GO" id="GO:0005634">
    <property type="term" value="C:nucleus"/>
    <property type="evidence" value="ECO:0007669"/>
    <property type="project" value="TreeGrafter"/>
</dbReference>
<dbReference type="PANTHER" id="PTHR12341">
    <property type="entry name" value="5'-&gt;3' EXORIBONUCLEASE"/>
    <property type="match status" value="1"/>
</dbReference>
<evidence type="ECO:0000259" key="6">
    <source>
        <dbReference type="Pfam" id="PF17846"/>
    </source>
</evidence>
<evidence type="ECO:0000256" key="4">
    <source>
        <dbReference type="ARBA" id="ARBA00038299"/>
    </source>
</evidence>
<keyword evidence="3 8" id="KW-0269">Exonuclease</keyword>
<dbReference type="PANTHER" id="PTHR12341:SF7">
    <property type="entry name" value="5'-3' EXORIBONUCLEASE 1"/>
    <property type="match status" value="1"/>
</dbReference>
<dbReference type="GeneID" id="94844815"/>
<comment type="similarity">
    <text evidence="4">Belongs to the 5'-3' exonuclease family.</text>
</comment>
<organism evidence="8 9">
    <name type="scientific">Tritrichomonas foetus</name>
    <dbReference type="NCBI Taxonomy" id="1144522"/>
    <lineage>
        <taxon>Eukaryota</taxon>
        <taxon>Metamonada</taxon>
        <taxon>Parabasalia</taxon>
        <taxon>Tritrichomonadida</taxon>
        <taxon>Tritrichomonadidae</taxon>
        <taxon>Tritrichomonas</taxon>
    </lineage>
</organism>
<dbReference type="GO" id="GO:0004534">
    <property type="term" value="F:5'-3' RNA exonuclease activity"/>
    <property type="evidence" value="ECO:0007669"/>
    <property type="project" value="TreeGrafter"/>
</dbReference>
<dbReference type="OrthoDB" id="372487at2759"/>
<reference evidence="8" key="1">
    <citation type="submission" date="2016-10" db="EMBL/GenBank/DDBJ databases">
        <authorList>
            <person name="Benchimol M."/>
            <person name="Almeida L.G."/>
            <person name="Vasconcelos A.T."/>
            <person name="Perreira-Neves A."/>
            <person name="Rosa I.A."/>
            <person name="Tasca T."/>
            <person name="Bogo M.R."/>
            <person name="de Souza W."/>
        </authorList>
    </citation>
    <scope>NUCLEOTIDE SEQUENCE [LARGE SCALE GENOMIC DNA]</scope>
    <source>
        <strain evidence="8">K</strain>
    </source>
</reference>
<proteinExistence type="inferred from homology"/>
<dbReference type="Gene3D" id="2.30.30.750">
    <property type="match status" value="1"/>
</dbReference>
<dbReference type="GO" id="GO:0000956">
    <property type="term" value="P:nuclear-transcribed mRNA catabolic process"/>
    <property type="evidence" value="ECO:0007669"/>
    <property type="project" value="TreeGrafter"/>
</dbReference>
<evidence type="ECO:0000256" key="2">
    <source>
        <dbReference type="ARBA" id="ARBA00022801"/>
    </source>
</evidence>
<feature type="domain" description="5'-3' exoribonuclease 1 SH3-like" evidence="7">
    <location>
        <begin position="944"/>
        <end position="1007"/>
    </location>
</feature>
<dbReference type="InterPro" id="IPR041385">
    <property type="entry name" value="SH3_12"/>
</dbReference>
<comment type="caution">
    <text evidence="8">The sequence shown here is derived from an EMBL/GenBank/DDBJ whole genome shotgun (WGS) entry which is preliminary data.</text>
</comment>
<protein>
    <submittedName>
        <fullName evidence="8">XRN 5'-3' exonuclease N-terminus family protein</fullName>
    </submittedName>
</protein>
<dbReference type="InterPro" id="IPR047007">
    <property type="entry name" value="XRN1_D1_sf"/>
</dbReference>
<dbReference type="Pfam" id="PF17846">
    <property type="entry name" value="XRN_M"/>
    <property type="match status" value="2"/>
</dbReference>
<evidence type="ECO:0000313" key="8">
    <source>
        <dbReference type="EMBL" id="OHS98409.1"/>
    </source>
</evidence>
<feature type="domain" description="Xrn1 helical" evidence="6">
    <location>
        <begin position="258"/>
        <end position="327"/>
    </location>
</feature>
<dbReference type="Pfam" id="PF18129">
    <property type="entry name" value="SH3_12"/>
    <property type="match status" value="1"/>
</dbReference>
<evidence type="ECO:0000259" key="7">
    <source>
        <dbReference type="Pfam" id="PF18129"/>
    </source>
</evidence>
<dbReference type="AlphaFoldDB" id="A0A1J4JI93"/>
<dbReference type="Gene3D" id="3.40.50.12390">
    <property type="match status" value="2"/>
</dbReference>
<evidence type="ECO:0000256" key="3">
    <source>
        <dbReference type="ARBA" id="ARBA00022839"/>
    </source>
</evidence>
<dbReference type="Pfam" id="PF03159">
    <property type="entry name" value="XRN_N"/>
    <property type="match status" value="1"/>
</dbReference>
<dbReference type="EMBL" id="MLAK01001057">
    <property type="protein sequence ID" value="OHS98409.1"/>
    <property type="molecule type" value="Genomic_DNA"/>
</dbReference>
<dbReference type="RefSeq" id="XP_068351546.1">
    <property type="nucleotide sequence ID" value="XM_068510111.1"/>
</dbReference>
<dbReference type="VEuPathDB" id="TrichDB:TRFO_35182"/>
<evidence type="ECO:0000259" key="5">
    <source>
        <dbReference type="Pfam" id="PF03159"/>
    </source>
</evidence>
<name>A0A1J4JI93_9EUKA</name>
<feature type="domain" description="Xrn1 N-terminal" evidence="5">
    <location>
        <begin position="1"/>
        <end position="209"/>
    </location>
</feature>